<proteinExistence type="predicted"/>
<dbReference type="AlphaFoldDB" id="A0A9N9NJA9"/>
<protein>
    <submittedName>
        <fullName evidence="1">7825_t:CDS:1</fullName>
    </submittedName>
</protein>
<accession>A0A9N9NJA9</accession>
<dbReference type="OrthoDB" id="42889at2759"/>
<organism evidence="1 2">
    <name type="scientific">Ambispora leptoticha</name>
    <dbReference type="NCBI Taxonomy" id="144679"/>
    <lineage>
        <taxon>Eukaryota</taxon>
        <taxon>Fungi</taxon>
        <taxon>Fungi incertae sedis</taxon>
        <taxon>Mucoromycota</taxon>
        <taxon>Glomeromycotina</taxon>
        <taxon>Glomeromycetes</taxon>
        <taxon>Archaeosporales</taxon>
        <taxon>Ambisporaceae</taxon>
        <taxon>Ambispora</taxon>
    </lineage>
</organism>
<evidence type="ECO:0000313" key="1">
    <source>
        <dbReference type="EMBL" id="CAG8739128.1"/>
    </source>
</evidence>
<evidence type="ECO:0000313" key="2">
    <source>
        <dbReference type="Proteomes" id="UP000789508"/>
    </source>
</evidence>
<comment type="caution">
    <text evidence="1">The sequence shown here is derived from an EMBL/GenBank/DDBJ whole genome shotgun (WGS) entry which is preliminary data.</text>
</comment>
<reference evidence="1" key="1">
    <citation type="submission" date="2021-06" db="EMBL/GenBank/DDBJ databases">
        <authorList>
            <person name="Kallberg Y."/>
            <person name="Tangrot J."/>
            <person name="Rosling A."/>
        </authorList>
    </citation>
    <scope>NUCLEOTIDE SEQUENCE</scope>
    <source>
        <strain evidence="1">FL130A</strain>
    </source>
</reference>
<name>A0A9N9NJA9_9GLOM</name>
<keyword evidence="2" id="KW-1185">Reference proteome</keyword>
<feature type="non-terminal residue" evidence="1">
    <location>
        <position position="1"/>
    </location>
</feature>
<dbReference type="EMBL" id="CAJVPS010034342">
    <property type="protein sequence ID" value="CAG8739128.1"/>
    <property type="molecule type" value="Genomic_DNA"/>
</dbReference>
<dbReference type="Proteomes" id="UP000789508">
    <property type="component" value="Unassembled WGS sequence"/>
</dbReference>
<feature type="non-terminal residue" evidence="1">
    <location>
        <position position="202"/>
    </location>
</feature>
<sequence>ESRGLEFCGCVRTVIQILKQHLIMYPQKMKPLQAEIRDFSKLKDKYQEMPLRNGTNCFPYSPCEATAETTWFVGKLILLDEFEGLNGTYQKITSSIVEFATVGKFKSIPLMLNPLACYKLALQTSCRRDSVISFSRKSRHQIIKIFSASYATVQNSPSPARTYGGLKDQDRVFTNLYSRHDFRLKGALRRGDWYKTKEILLK</sequence>
<gene>
    <name evidence="1" type="ORF">ALEPTO_LOCUS12892</name>
</gene>